<dbReference type="AlphaFoldDB" id="A0AAD5N2W2"/>
<feature type="compositionally biased region" description="Basic residues" evidence="1">
    <location>
        <begin position="1"/>
        <end position="16"/>
    </location>
</feature>
<evidence type="ECO:0000313" key="3">
    <source>
        <dbReference type="Proteomes" id="UP001196413"/>
    </source>
</evidence>
<sequence length="62" mass="6995">MKTHASGHARIKSRHGRQCEKARRMTDVLGLHNCEGGPSKYNKDPSPIQERSMHKVTPEAQD</sequence>
<feature type="compositionally biased region" description="Basic and acidic residues" evidence="1">
    <location>
        <begin position="17"/>
        <end position="26"/>
    </location>
</feature>
<dbReference type="Proteomes" id="UP001196413">
    <property type="component" value="Unassembled WGS sequence"/>
</dbReference>
<feature type="region of interest" description="Disordered" evidence="1">
    <location>
        <begin position="1"/>
        <end position="62"/>
    </location>
</feature>
<protein>
    <submittedName>
        <fullName evidence="2">Uncharacterized protein</fullName>
    </submittedName>
</protein>
<feature type="compositionally biased region" description="Basic and acidic residues" evidence="1">
    <location>
        <begin position="51"/>
        <end position="62"/>
    </location>
</feature>
<name>A0AAD5N2W2_PARTN</name>
<accession>A0AAD5N2W2</accession>
<proteinExistence type="predicted"/>
<organism evidence="2 3">
    <name type="scientific">Parelaphostrongylus tenuis</name>
    <name type="common">Meningeal worm</name>
    <dbReference type="NCBI Taxonomy" id="148309"/>
    <lineage>
        <taxon>Eukaryota</taxon>
        <taxon>Metazoa</taxon>
        <taxon>Ecdysozoa</taxon>
        <taxon>Nematoda</taxon>
        <taxon>Chromadorea</taxon>
        <taxon>Rhabditida</taxon>
        <taxon>Rhabditina</taxon>
        <taxon>Rhabditomorpha</taxon>
        <taxon>Strongyloidea</taxon>
        <taxon>Metastrongylidae</taxon>
        <taxon>Parelaphostrongylus</taxon>
    </lineage>
</organism>
<gene>
    <name evidence="2" type="ORF">KIN20_017802</name>
</gene>
<dbReference type="EMBL" id="JAHQIW010003551">
    <property type="protein sequence ID" value="KAJ1359146.1"/>
    <property type="molecule type" value="Genomic_DNA"/>
</dbReference>
<evidence type="ECO:0000313" key="2">
    <source>
        <dbReference type="EMBL" id="KAJ1359146.1"/>
    </source>
</evidence>
<keyword evidence="3" id="KW-1185">Reference proteome</keyword>
<reference evidence="2" key="1">
    <citation type="submission" date="2021-06" db="EMBL/GenBank/DDBJ databases">
        <title>Parelaphostrongylus tenuis whole genome reference sequence.</title>
        <authorList>
            <person name="Garwood T.J."/>
            <person name="Larsen P.A."/>
            <person name="Fountain-Jones N.M."/>
            <person name="Garbe J.R."/>
            <person name="Macchietto M.G."/>
            <person name="Kania S.A."/>
            <person name="Gerhold R.W."/>
            <person name="Richards J.E."/>
            <person name="Wolf T.M."/>
        </authorList>
    </citation>
    <scope>NUCLEOTIDE SEQUENCE</scope>
    <source>
        <strain evidence="2">MNPRO001-30</strain>
        <tissue evidence="2">Meninges</tissue>
    </source>
</reference>
<comment type="caution">
    <text evidence="2">The sequence shown here is derived from an EMBL/GenBank/DDBJ whole genome shotgun (WGS) entry which is preliminary data.</text>
</comment>
<evidence type="ECO:0000256" key="1">
    <source>
        <dbReference type="SAM" id="MobiDB-lite"/>
    </source>
</evidence>